<reference evidence="2 3" key="1">
    <citation type="journal article" date="2021" name="Environ. Microbiol.">
        <title>Genetic insights into the dark matter of the mammalian gut microbiota through targeted genome reconstruction.</title>
        <authorList>
            <person name="Lugli G.A."/>
            <person name="Alessandri G."/>
            <person name="Milani C."/>
            <person name="Viappiani A."/>
            <person name="Fontana F."/>
            <person name="Tarracchini C."/>
            <person name="Mancabelli L."/>
            <person name="Argentini C."/>
            <person name="Ruiz L."/>
            <person name="Margolles A."/>
            <person name="van Sinderen D."/>
            <person name="Turroni F."/>
            <person name="Ventura M."/>
        </authorList>
    </citation>
    <scope>NUCLEOTIDE SEQUENCE [LARGE SCALE GENOMIC DNA]</scope>
    <source>
        <strain evidence="2 3">LC6</strain>
    </source>
</reference>
<feature type="region of interest" description="Disordered" evidence="1">
    <location>
        <begin position="55"/>
        <end position="98"/>
    </location>
</feature>
<comment type="caution">
    <text evidence="2">The sequence shown here is derived from an EMBL/GenBank/DDBJ whole genome shotgun (WGS) entry which is preliminary data.</text>
</comment>
<dbReference type="Proteomes" id="UP000711736">
    <property type="component" value="Unassembled WGS sequence"/>
</dbReference>
<gene>
    <name evidence="2" type="ORF">JS530_01920</name>
</gene>
<proteinExistence type="predicted"/>
<evidence type="ECO:0000313" key="3">
    <source>
        <dbReference type="Proteomes" id="UP000711736"/>
    </source>
</evidence>
<evidence type="ECO:0000313" key="2">
    <source>
        <dbReference type="EMBL" id="MBT1174278.1"/>
    </source>
</evidence>
<dbReference type="Gene3D" id="6.10.250.660">
    <property type="match status" value="1"/>
</dbReference>
<accession>A0ABS5UU43</accession>
<evidence type="ECO:0000256" key="1">
    <source>
        <dbReference type="SAM" id="MobiDB-lite"/>
    </source>
</evidence>
<dbReference type="InterPro" id="IPR019933">
    <property type="entry name" value="DivIVA_domain"/>
</dbReference>
<organism evidence="2 3">
    <name type="scientific">Bifidobacterium colobi</name>
    <dbReference type="NCBI Taxonomy" id="2809026"/>
    <lineage>
        <taxon>Bacteria</taxon>
        <taxon>Bacillati</taxon>
        <taxon>Actinomycetota</taxon>
        <taxon>Actinomycetes</taxon>
        <taxon>Bifidobacteriales</taxon>
        <taxon>Bifidobacteriaceae</taxon>
        <taxon>Bifidobacterium</taxon>
    </lineage>
</organism>
<sequence>MTPAEIAAQTFQTVRFKEGYDTGEVDEFLAELANGVTVAPSDNKSDTNNVSVATAAAPSVVSSKNNANRFDSGSHSVTGSSSISGEDPFSGGNAQVPW</sequence>
<dbReference type="EMBL" id="JAFEJU010000001">
    <property type="protein sequence ID" value="MBT1174278.1"/>
    <property type="molecule type" value="Genomic_DNA"/>
</dbReference>
<protein>
    <submittedName>
        <fullName evidence="2">DivIVA domain-containing protein</fullName>
    </submittedName>
</protein>
<keyword evidence="3" id="KW-1185">Reference proteome</keyword>
<name>A0ABS5UU43_9BIFI</name>
<feature type="compositionally biased region" description="Low complexity" evidence="1">
    <location>
        <begin position="73"/>
        <end position="85"/>
    </location>
</feature>
<dbReference type="NCBIfam" id="TIGR03544">
    <property type="entry name" value="DivI1A_domain"/>
    <property type="match status" value="1"/>
</dbReference>